<dbReference type="RefSeq" id="WP_346114267.1">
    <property type="nucleotide sequence ID" value="NZ_BAAAMU010000156.1"/>
</dbReference>
<comment type="caution">
    <text evidence="4">The sequence shown here is derived from an EMBL/GenBank/DDBJ whole genome shotgun (WGS) entry which is preliminary data.</text>
</comment>
<evidence type="ECO:0000313" key="4">
    <source>
        <dbReference type="EMBL" id="GAA1687706.1"/>
    </source>
</evidence>
<dbReference type="SUPFAM" id="SSF55729">
    <property type="entry name" value="Acyl-CoA N-acyltransferases (Nat)"/>
    <property type="match status" value="1"/>
</dbReference>
<accession>A0ABN2HGR0</accession>
<keyword evidence="1" id="KW-0808">Transferase</keyword>
<dbReference type="InterPro" id="IPR050832">
    <property type="entry name" value="Bact_Acetyltransf"/>
</dbReference>
<dbReference type="Proteomes" id="UP001500064">
    <property type="component" value="Unassembled WGS sequence"/>
</dbReference>
<evidence type="ECO:0000313" key="5">
    <source>
        <dbReference type="Proteomes" id="UP001500064"/>
    </source>
</evidence>
<proteinExistence type="predicted"/>
<keyword evidence="5" id="KW-1185">Reference proteome</keyword>
<evidence type="ECO:0000259" key="3">
    <source>
        <dbReference type="PROSITE" id="PS51186"/>
    </source>
</evidence>
<reference evidence="4 5" key="1">
    <citation type="journal article" date="2019" name="Int. J. Syst. Evol. Microbiol.">
        <title>The Global Catalogue of Microorganisms (GCM) 10K type strain sequencing project: providing services to taxonomists for standard genome sequencing and annotation.</title>
        <authorList>
            <consortium name="The Broad Institute Genomics Platform"/>
            <consortium name="The Broad Institute Genome Sequencing Center for Infectious Disease"/>
            <person name="Wu L."/>
            <person name="Ma J."/>
        </authorList>
    </citation>
    <scope>NUCLEOTIDE SEQUENCE [LARGE SCALE GENOMIC DNA]</scope>
    <source>
        <strain evidence="4 5">JCM 13929</strain>
    </source>
</reference>
<gene>
    <name evidence="4" type="ORF">GCM10009733_100460</name>
</gene>
<organism evidence="4 5">
    <name type="scientific">Nonomuraea maheshkhaliensis</name>
    <dbReference type="NCBI Taxonomy" id="419590"/>
    <lineage>
        <taxon>Bacteria</taxon>
        <taxon>Bacillati</taxon>
        <taxon>Actinomycetota</taxon>
        <taxon>Actinomycetes</taxon>
        <taxon>Streptosporangiales</taxon>
        <taxon>Streptosporangiaceae</taxon>
        <taxon>Nonomuraea</taxon>
    </lineage>
</organism>
<dbReference type="PROSITE" id="PS51186">
    <property type="entry name" value="GNAT"/>
    <property type="match status" value="1"/>
</dbReference>
<dbReference type="InterPro" id="IPR016181">
    <property type="entry name" value="Acyl_CoA_acyltransferase"/>
</dbReference>
<dbReference type="Gene3D" id="3.40.630.30">
    <property type="match status" value="1"/>
</dbReference>
<sequence>MDDGLTYRTTEVSDSTELADVTEGLIAQLPSWFGIPEANAAYVESARLLPGFVARCGTEPVGVLLYRRHLTEAAEIHLMAVAPWHRRGVGRTLVGLLAANVTADGCRILQVKTLGAAHPDRGYAHTRAFYRSVGFLPLEETGDLWPGTPCLIMVKWLPAPG</sequence>
<protein>
    <submittedName>
        <fullName evidence="4">GNAT family N-acetyltransferase</fullName>
    </submittedName>
</protein>
<evidence type="ECO:0000256" key="2">
    <source>
        <dbReference type="ARBA" id="ARBA00023315"/>
    </source>
</evidence>
<dbReference type="EMBL" id="BAAAMU010000156">
    <property type="protein sequence ID" value="GAA1687706.1"/>
    <property type="molecule type" value="Genomic_DNA"/>
</dbReference>
<dbReference type="PANTHER" id="PTHR43877">
    <property type="entry name" value="AMINOALKYLPHOSPHONATE N-ACETYLTRANSFERASE-RELATED-RELATED"/>
    <property type="match status" value="1"/>
</dbReference>
<dbReference type="CDD" id="cd04301">
    <property type="entry name" value="NAT_SF"/>
    <property type="match status" value="1"/>
</dbReference>
<keyword evidence="2" id="KW-0012">Acyltransferase</keyword>
<name>A0ABN2HGR0_9ACTN</name>
<dbReference type="InterPro" id="IPR000182">
    <property type="entry name" value="GNAT_dom"/>
</dbReference>
<feature type="domain" description="N-acetyltransferase" evidence="3">
    <location>
        <begin position="10"/>
        <end position="158"/>
    </location>
</feature>
<evidence type="ECO:0000256" key="1">
    <source>
        <dbReference type="ARBA" id="ARBA00022679"/>
    </source>
</evidence>
<dbReference type="Pfam" id="PF13508">
    <property type="entry name" value="Acetyltransf_7"/>
    <property type="match status" value="1"/>
</dbReference>